<organism evidence="1">
    <name type="scientific">Photinus pyralis</name>
    <name type="common">Common eastern firefly</name>
    <name type="synonym">Lampyris pyralis</name>
    <dbReference type="NCBI Taxonomy" id="7054"/>
    <lineage>
        <taxon>Eukaryota</taxon>
        <taxon>Metazoa</taxon>
        <taxon>Ecdysozoa</taxon>
        <taxon>Arthropoda</taxon>
        <taxon>Hexapoda</taxon>
        <taxon>Insecta</taxon>
        <taxon>Pterygota</taxon>
        <taxon>Neoptera</taxon>
        <taxon>Endopterygota</taxon>
        <taxon>Coleoptera</taxon>
        <taxon>Polyphaga</taxon>
        <taxon>Elateriformia</taxon>
        <taxon>Elateroidea</taxon>
        <taxon>Lampyridae</taxon>
        <taxon>Lampyrinae</taxon>
        <taxon>Photinus</taxon>
    </lineage>
</organism>
<dbReference type="SUPFAM" id="SSF55729">
    <property type="entry name" value="Acyl-CoA N-acyltransferases (Nat)"/>
    <property type="match status" value="1"/>
</dbReference>
<name>A0A1Y1K448_PHOPY</name>
<reference evidence="1" key="1">
    <citation type="journal article" date="2016" name="Sci. Rep.">
        <title>Molecular characterization of firefly nuptial gifts: a multi-omics approach sheds light on postcopulatory sexual selection.</title>
        <authorList>
            <person name="Al-Wathiqui N."/>
            <person name="Fallon T.R."/>
            <person name="South A."/>
            <person name="Weng J.K."/>
            <person name="Lewis S.M."/>
        </authorList>
    </citation>
    <scope>NUCLEOTIDE SEQUENCE</scope>
</reference>
<protein>
    <recommendedName>
        <fullName evidence="2">N-acetyltransferase domain-containing protein</fullName>
    </recommendedName>
</protein>
<sequence>MVDICYWTRPESVPFPNIWRKFKGKKELNGIVPSFWVQDIPEDEFENVTSCMVRYFCREEPVTKHSDFNNEPESVQCRKKLWDITLAQRMGLICYMENPNPNGKPIFAAVNCTYVQTKYDPQFKLTGKTMNDFGHIRKLLTQENDPFETLETDVLLCALGMYVFPEFRGQNLGLQLLLARENICRACDITATGTVFTSTISQELAHKAGYKTLSEISYRDLRDIYKYDYPGIEENHKSVKYMYKVF</sequence>
<evidence type="ECO:0008006" key="2">
    <source>
        <dbReference type="Google" id="ProtNLM"/>
    </source>
</evidence>
<dbReference type="EMBL" id="GEZM01095910">
    <property type="protein sequence ID" value="JAV55268.1"/>
    <property type="molecule type" value="Transcribed_RNA"/>
</dbReference>
<evidence type="ECO:0000313" key="1">
    <source>
        <dbReference type="EMBL" id="JAV55268.1"/>
    </source>
</evidence>
<dbReference type="InterPro" id="IPR016181">
    <property type="entry name" value="Acyl_CoA_acyltransferase"/>
</dbReference>
<proteinExistence type="predicted"/>
<dbReference type="AlphaFoldDB" id="A0A1Y1K448"/>
<accession>A0A1Y1K448</accession>
<dbReference type="Gene3D" id="3.40.630.30">
    <property type="match status" value="1"/>
</dbReference>